<keyword evidence="2" id="KW-1185">Reference proteome</keyword>
<dbReference type="EMBL" id="NBSK02000007">
    <property type="protein sequence ID" value="KAJ0198226.1"/>
    <property type="molecule type" value="Genomic_DNA"/>
</dbReference>
<evidence type="ECO:0000313" key="1">
    <source>
        <dbReference type="EMBL" id="KAJ0198226.1"/>
    </source>
</evidence>
<sequence length="98" mass="10909">MIIGFVVVSSFSIPLLALIRSLLFPKGSRIPCVDLDRCFYRFEPTRRVHPLIPVHGGYLLMRLIPLGFDSLSACMVPMEVSGVVLDIIVVGKFGTKLY</sequence>
<evidence type="ECO:0000313" key="2">
    <source>
        <dbReference type="Proteomes" id="UP000235145"/>
    </source>
</evidence>
<dbReference type="AlphaFoldDB" id="A0A9R1V288"/>
<dbReference type="Proteomes" id="UP000235145">
    <property type="component" value="Unassembled WGS sequence"/>
</dbReference>
<protein>
    <submittedName>
        <fullName evidence="1">Uncharacterized protein</fullName>
    </submittedName>
</protein>
<reference evidence="1 2" key="1">
    <citation type="journal article" date="2017" name="Nat. Commun.">
        <title>Genome assembly with in vitro proximity ligation data and whole-genome triplication in lettuce.</title>
        <authorList>
            <person name="Reyes-Chin-Wo S."/>
            <person name="Wang Z."/>
            <person name="Yang X."/>
            <person name="Kozik A."/>
            <person name="Arikit S."/>
            <person name="Song C."/>
            <person name="Xia L."/>
            <person name="Froenicke L."/>
            <person name="Lavelle D.O."/>
            <person name="Truco M.J."/>
            <person name="Xia R."/>
            <person name="Zhu S."/>
            <person name="Xu C."/>
            <person name="Xu H."/>
            <person name="Xu X."/>
            <person name="Cox K."/>
            <person name="Korf I."/>
            <person name="Meyers B.C."/>
            <person name="Michelmore R.W."/>
        </authorList>
    </citation>
    <scope>NUCLEOTIDE SEQUENCE [LARGE SCALE GENOMIC DNA]</scope>
    <source>
        <strain evidence="2">cv. Salinas</strain>
        <tissue evidence="1">Seedlings</tissue>
    </source>
</reference>
<organism evidence="1 2">
    <name type="scientific">Lactuca sativa</name>
    <name type="common">Garden lettuce</name>
    <dbReference type="NCBI Taxonomy" id="4236"/>
    <lineage>
        <taxon>Eukaryota</taxon>
        <taxon>Viridiplantae</taxon>
        <taxon>Streptophyta</taxon>
        <taxon>Embryophyta</taxon>
        <taxon>Tracheophyta</taxon>
        <taxon>Spermatophyta</taxon>
        <taxon>Magnoliopsida</taxon>
        <taxon>eudicotyledons</taxon>
        <taxon>Gunneridae</taxon>
        <taxon>Pentapetalae</taxon>
        <taxon>asterids</taxon>
        <taxon>campanulids</taxon>
        <taxon>Asterales</taxon>
        <taxon>Asteraceae</taxon>
        <taxon>Cichorioideae</taxon>
        <taxon>Cichorieae</taxon>
        <taxon>Lactucinae</taxon>
        <taxon>Lactuca</taxon>
    </lineage>
</organism>
<comment type="caution">
    <text evidence="1">The sequence shown here is derived from an EMBL/GenBank/DDBJ whole genome shotgun (WGS) entry which is preliminary data.</text>
</comment>
<proteinExistence type="predicted"/>
<accession>A0A9R1V288</accession>
<gene>
    <name evidence="1" type="ORF">LSAT_V11C700381860</name>
</gene>
<name>A0A9R1V288_LACSA</name>